<organism evidence="2">
    <name type="scientific">marine metagenome</name>
    <dbReference type="NCBI Taxonomy" id="408172"/>
    <lineage>
        <taxon>unclassified sequences</taxon>
        <taxon>metagenomes</taxon>
        <taxon>ecological metagenomes</taxon>
    </lineage>
</organism>
<dbReference type="CDD" id="cd24017">
    <property type="entry name" value="ASKHA_T2SSL_N"/>
    <property type="match status" value="1"/>
</dbReference>
<dbReference type="SUPFAM" id="SSF53067">
    <property type="entry name" value="Actin-like ATPase domain"/>
    <property type="match status" value="1"/>
</dbReference>
<accession>A0A382PI53</accession>
<evidence type="ECO:0000313" key="2">
    <source>
        <dbReference type="EMBL" id="SVC71622.1"/>
    </source>
</evidence>
<dbReference type="Gene3D" id="3.30.420.380">
    <property type="match status" value="1"/>
</dbReference>
<dbReference type="InterPro" id="IPR007812">
    <property type="entry name" value="T2SS_protein-GspL"/>
</dbReference>
<dbReference type="GO" id="GO:0015627">
    <property type="term" value="C:type II protein secretion system complex"/>
    <property type="evidence" value="ECO:0007669"/>
    <property type="project" value="InterPro"/>
</dbReference>
<protein>
    <recommendedName>
        <fullName evidence="1">GspL cytoplasmic actin-ATPase-like domain-containing protein</fullName>
    </recommendedName>
</protein>
<evidence type="ECO:0000259" key="1">
    <source>
        <dbReference type="Pfam" id="PF05134"/>
    </source>
</evidence>
<feature type="non-terminal residue" evidence="2">
    <location>
        <position position="1"/>
    </location>
</feature>
<dbReference type="GO" id="GO:0009276">
    <property type="term" value="C:Gram-negative-bacterium-type cell wall"/>
    <property type="evidence" value="ECO:0007669"/>
    <property type="project" value="InterPro"/>
</dbReference>
<dbReference type="GO" id="GO:0015628">
    <property type="term" value="P:protein secretion by the type II secretion system"/>
    <property type="evidence" value="ECO:0007669"/>
    <property type="project" value="InterPro"/>
</dbReference>
<reference evidence="2" key="1">
    <citation type="submission" date="2018-05" db="EMBL/GenBank/DDBJ databases">
        <authorList>
            <person name="Lanie J.A."/>
            <person name="Ng W.-L."/>
            <person name="Kazmierczak K.M."/>
            <person name="Andrzejewski T.M."/>
            <person name="Davidsen T.M."/>
            <person name="Wayne K.J."/>
            <person name="Tettelin H."/>
            <person name="Glass J.I."/>
            <person name="Rusch D."/>
            <person name="Podicherti R."/>
            <person name="Tsui H.-C.T."/>
            <person name="Winkler M.E."/>
        </authorList>
    </citation>
    <scope>NUCLEOTIDE SEQUENCE</scope>
</reference>
<dbReference type="InterPro" id="IPR043129">
    <property type="entry name" value="ATPase_NBD"/>
</dbReference>
<dbReference type="InterPro" id="IPR024230">
    <property type="entry name" value="GspL_cyto_dom"/>
</dbReference>
<dbReference type="AlphaFoldDB" id="A0A382PI53"/>
<dbReference type="NCBIfam" id="TIGR01709">
    <property type="entry name" value="typeII_sec_gspL"/>
    <property type="match status" value="1"/>
</dbReference>
<feature type="non-terminal residue" evidence="2">
    <location>
        <position position="231"/>
    </location>
</feature>
<dbReference type="Pfam" id="PF05134">
    <property type="entry name" value="T2SSL"/>
    <property type="match status" value="1"/>
</dbReference>
<name>A0A382PI53_9ZZZZ</name>
<dbReference type="EMBL" id="UINC01106746">
    <property type="protein sequence ID" value="SVC71622.1"/>
    <property type="molecule type" value="Genomic_DNA"/>
</dbReference>
<feature type="domain" description="GspL cytoplasmic actin-ATPase-like" evidence="1">
    <location>
        <begin position="34"/>
        <end position="230"/>
    </location>
</feature>
<proteinExistence type="predicted"/>
<sequence>VDWIFQDKNGRCLSSGKGQLEEMFVDQPLDGVSFKVSGILAGEQVLLTSITVPSKPTRQIIQVVPYLAEEQLASDVEDCFFAIGKRTGDELSIAVVDRAWFEGILDSLKAVNLSPLVMAVETDLLSLPDQSAIYIDDERAHLLLSARKGLSTEIDQLSQLVTLTSPELTETVSVVRFDDDHPKVELVLDEIATLDTLSLVHESQPGSCLEYMASRINSSSLDMLQGPYAVR</sequence>
<gene>
    <name evidence="2" type="ORF">METZ01_LOCUS324476</name>
</gene>